<protein>
    <submittedName>
        <fullName evidence="9">Cyclic nucleotide-binding domain-containing protein</fullName>
    </submittedName>
</protein>
<evidence type="ECO:0000259" key="7">
    <source>
        <dbReference type="PROSITE" id="PS50893"/>
    </source>
</evidence>
<dbReference type="PROSITE" id="PS50893">
    <property type="entry name" value="ABC_TRANSPORTER_2"/>
    <property type="match status" value="1"/>
</dbReference>
<dbReference type="FunFam" id="1.20.1560.10:FF:000445">
    <property type="entry name" value="ABC-type multidrug transport system, ATPase and permease component"/>
    <property type="match status" value="1"/>
</dbReference>
<dbReference type="GO" id="GO:0005886">
    <property type="term" value="C:plasma membrane"/>
    <property type="evidence" value="ECO:0007669"/>
    <property type="project" value="UniProtKB-SubCell"/>
</dbReference>
<dbReference type="PROSITE" id="PS50042">
    <property type="entry name" value="CNMP_BINDING_3"/>
    <property type="match status" value="1"/>
</dbReference>
<sequence length="1032" mass="114918">MSGRDSLGEGRRLRVWRPSCLRPILGVGAIERTLFRFIWKYSRRDQLILLMVTATLFPLLYLTLELPKRIINDAIGAASSTIEVWGFTFDQVTYLGILCAAFLISVLAHGLMKMRINTMKGVMSERMLRRFRYLLITRVLRFPQPYFERVSQGELVSMITAESEPMGGLMGDAISQPVLQAGQMITILSFLFLQSLWFGLAAVALIPLQAWLIPRMQRQINLLNKKRIQEVRVLAAQIGENAAGAATLRSNAGWPWRMSMISYQLGRLFTIRFDIYQKKFFMKFVNNFIGQLTPFLFYSIGGYLVLQGSVSLGALVAALAAYKDLSSPWKELLTYYNQTQDMSLRWEVILDRFAPPGMIDEDKFTGFPDERPRLIGDIVLDKVSVRDADGNLVLDDLDLTLPGGKVIGIAASSEEDRRALSELLTREVLPASGQVRIGEIALSDLHQMVVASRIGHATSRPVLFQGTFGDNVTMPVRVRPQGDSGEPGFHAETLRAGNSADPYHSDWLEPGLAGFDDARALRDWWLKLVEGLGSGAALYRRGAEQVFAEADHPDLAARLVALRPVIQEAAERAGLAGQAHFFDPDHYNPALPVAENLLFASPRAPFTPEVLAGQTDFLEQIRQIGLDEPLVRLTQDVIDMLRQIFGLDGTDHPLFRKMNLDVRTYETALELVEKTRDAGARALEDDQLASLLAVPFRISADQIGPAFSDQIKARILELRKSHSSELMRSLDDVFAPLDPGAFAPGLNVLENALFGKVSEVGGARSDELRKLITDLLDEHGLRPQVIQLIYDLPVTLGGQNVPAIFAEPLAFTRATIKRPDILLLDRALASYDMQTQIAVYRNLRALLPETTLIYLNDAFENPDVFDLYVEVQQGRIVTEEVPRQQEEEDSVASADLSRKVRTLEQTPLFSGLDRRQLRLLAFGARWYSAKAGEVVFLKDDEPTDGAYMMIEGEAGLYLPREGQEDQLIVTVGPGRLVGELGLIRKEPRALSMVAATDITCLRIGEEEFLAVVENDAATAFKLLQVVAGYVSN</sequence>
<dbReference type="OMA" id="KMRINTM"/>
<organism evidence="9 10">
    <name type="scientific">Ruegeria pomeroyi</name>
    <dbReference type="NCBI Taxonomy" id="89184"/>
    <lineage>
        <taxon>Bacteria</taxon>
        <taxon>Pseudomonadati</taxon>
        <taxon>Pseudomonadota</taxon>
        <taxon>Alphaproteobacteria</taxon>
        <taxon>Rhodobacterales</taxon>
        <taxon>Roseobacteraceae</taxon>
        <taxon>Ruegeria</taxon>
    </lineage>
</organism>
<dbReference type="Proteomes" id="UP000565723">
    <property type="component" value="Unassembled WGS sequence"/>
</dbReference>
<dbReference type="InterPro" id="IPR014710">
    <property type="entry name" value="RmlC-like_jellyroll"/>
</dbReference>
<feature type="domain" description="ABC transmembrane type-1" evidence="8">
    <location>
        <begin position="68"/>
        <end position="341"/>
    </location>
</feature>
<dbReference type="PROSITE" id="PS50929">
    <property type="entry name" value="ABC_TM1F"/>
    <property type="match status" value="1"/>
</dbReference>
<dbReference type="SMART" id="SM00100">
    <property type="entry name" value="cNMP"/>
    <property type="match status" value="1"/>
</dbReference>
<proteinExistence type="predicted"/>
<dbReference type="Gene3D" id="3.40.50.300">
    <property type="entry name" value="P-loop containing nucleotide triphosphate hydrolases"/>
    <property type="match status" value="2"/>
</dbReference>
<dbReference type="InterPro" id="IPR003439">
    <property type="entry name" value="ABC_transporter-like_ATP-bd"/>
</dbReference>
<feature type="domain" description="Cyclic nucleotide-binding" evidence="6">
    <location>
        <begin position="908"/>
        <end position="1012"/>
    </location>
</feature>
<dbReference type="Pfam" id="PF00027">
    <property type="entry name" value="cNMP_binding"/>
    <property type="match status" value="1"/>
</dbReference>
<evidence type="ECO:0000313" key="9">
    <source>
        <dbReference type="EMBL" id="NVK95442.1"/>
    </source>
</evidence>
<keyword evidence="4 5" id="KW-0472">Membrane</keyword>
<dbReference type="SUPFAM" id="SSF90123">
    <property type="entry name" value="ABC transporter transmembrane region"/>
    <property type="match status" value="1"/>
</dbReference>
<dbReference type="Gene3D" id="1.20.1560.10">
    <property type="entry name" value="ABC transporter type 1, transmembrane domain"/>
    <property type="match status" value="1"/>
</dbReference>
<dbReference type="CDD" id="cd07346">
    <property type="entry name" value="ABC_6TM_exporters"/>
    <property type="match status" value="1"/>
</dbReference>
<gene>
    <name evidence="9" type="ORF">HW564_00810</name>
</gene>
<feature type="domain" description="ABC transporter" evidence="7">
    <location>
        <begin position="635"/>
        <end position="898"/>
    </location>
</feature>
<dbReference type="InterPro" id="IPR018490">
    <property type="entry name" value="cNMP-bd_dom_sf"/>
</dbReference>
<dbReference type="GO" id="GO:0005524">
    <property type="term" value="F:ATP binding"/>
    <property type="evidence" value="ECO:0007669"/>
    <property type="project" value="InterPro"/>
</dbReference>
<comment type="subcellular location">
    <subcellularLocation>
        <location evidence="1">Cell membrane</location>
        <topology evidence="1">Multi-pass membrane protein</topology>
    </subcellularLocation>
</comment>
<reference evidence="9 10" key="1">
    <citation type="journal article" date="2020" name="Proc. Natl. Acad. Sci. U.S.A.">
        <title>Ecological drivers of bacterial community assembly in synthetic phycospheres.</title>
        <authorList>
            <person name="Fu H."/>
            <person name="Uchimiya M."/>
            <person name="Gore J."/>
            <person name="Moran M.A."/>
        </authorList>
    </citation>
    <scope>NUCLEOTIDE SEQUENCE [LARGE SCALE GENOMIC DNA]</scope>
    <source>
        <strain evidence="9">HF-Din03</strain>
    </source>
</reference>
<feature type="transmembrane region" description="Helical" evidence="5">
    <location>
        <begin position="185"/>
        <end position="208"/>
    </location>
</feature>
<feature type="transmembrane region" description="Helical" evidence="5">
    <location>
        <begin position="92"/>
        <end position="111"/>
    </location>
</feature>
<evidence type="ECO:0000256" key="2">
    <source>
        <dbReference type="ARBA" id="ARBA00022692"/>
    </source>
</evidence>
<keyword evidence="3 5" id="KW-1133">Transmembrane helix</keyword>
<evidence type="ECO:0000256" key="1">
    <source>
        <dbReference type="ARBA" id="ARBA00004651"/>
    </source>
</evidence>
<keyword evidence="2 5" id="KW-0812">Transmembrane</keyword>
<dbReference type="GO" id="GO:0015421">
    <property type="term" value="F:ABC-type oligopeptide transporter activity"/>
    <property type="evidence" value="ECO:0007669"/>
    <property type="project" value="TreeGrafter"/>
</dbReference>
<dbReference type="Gene3D" id="2.60.120.10">
    <property type="entry name" value="Jelly Rolls"/>
    <property type="match status" value="1"/>
</dbReference>
<dbReference type="RefSeq" id="WP_011046330.1">
    <property type="nucleotide sequence ID" value="NZ_CP076685.1"/>
</dbReference>
<dbReference type="InterPro" id="IPR027417">
    <property type="entry name" value="P-loop_NTPase"/>
</dbReference>
<comment type="caution">
    <text evidence="9">The sequence shown here is derived from an EMBL/GenBank/DDBJ whole genome shotgun (WGS) entry which is preliminary data.</text>
</comment>
<evidence type="ECO:0000259" key="8">
    <source>
        <dbReference type="PROSITE" id="PS50929"/>
    </source>
</evidence>
<dbReference type="EMBL" id="JABXIY010000003">
    <property type="protein sequence ID" value="NVK95442.1"/>
    <property type="molecule type" value="Genomic_DNA"/>
</dbReference>
<dbReference type="InterPro" id="IPR011527">
    <property type="entry name" value="ABC1_TM_dom"/>
</dbReference>
<evidence type="ECO:0000256" key="4">
    <source>
        <dbReference type="ARBA" id="ARBA00023136"/>
    </source>
</evidence>
<evidence type="ECO:0000256" key="5">
    <source>
        <dbReference type="SAM" id="Phobius"/>
    </source>
</evidence>
<name>A0A850LCT8_9RHOB</name>
<dbReference type="PANTHER" id="PTHR43394">
    <property type="entry name" value="ATP-DEPENDENT PERMEASE MDL1, MITOCHONDRIAL"/>
    <property type="match status" value="1"/>
</dbReference>
<dbReference type="Pfam" id="PF00664">
    <property type="entry name" value="ABC_membrane"/>
    <property type="match status" value="1"/>
</dbReference>
<dbReference type="SUPFAM" id="SSF52540">
    <property type="entry name" value="P-loop containing nucleoside triphosphate hydrolases"/>
    <property type="match status" value="2"/>
</dbReference>
<evidence type="ECO:0000259" key="6">
    <source>
        <dbReference type="PROSITE" id="PS50042"/>
    </source>
</evidence>
<dbReference type="InterPro" id="IPR036640">
    <property type="entry name" value="ABC1_TM_sf"/>
</dbReference>
<feature type="transmembrane region" description="Helical" evidence="5">
    <location>
        <begin position="47"/>
        <end position="64"/>
    </location>
</feature>
<dbReference type="InterPro" id="IPR039421">
    <property type="entry name" value="Type_1_exporter"/>
</dbReference>
<dbReference type="SUPFAM" id="SSF51206">
    <property type="entry name" value="cAMP-binding domain-like"/>
    <property type="match status" value="1"/>
</dbReference>
<accession>A0A850LCT8</accession>
<dbReference type="GO" id="GO:0016887">
    <property type="term" value="F:ATP hydrolysis activity"/>
    <property type="evidence" value="ECO:0007669"/>
    <property type="project" value="InterPro"/>
</dbReference>
<evidence type="ECO:0000313" key="10">
    <source>
        <dbReference type="Proteomes" id="UP000565723"/>
    </source>
</evidence>
<dbReference type="CDD" id="cd00038">
    <property type="entry name" value="CAP_ED"/>
    <property type="match status" value="1"/>
</dbReference>
<dbReference type="InterPro" id="IPR000595">
    <property type="entry name" value="cNMP-bd_dom"/>
</dbReference>
<dbReference type="PANTHER" id="PTHR43394:SF1">
    <property type="entry name" value="ATP-BINDING CASSETTE SUB-FAMILY B MEMBER 10, MITOCHONDRIAL"/>
    <property type="match status" value="1"/>
</dbReference>
<dbReference type="AlphaFoldDB" id="A0A850LCT8"/>
<evidence type="ECO:0000256" key="3">
    <source>
        <dbReference type="ARBA" id="ARBA00022989"/>
    </source>
</evidence>